<dbReference type="GO" id="GO:0046872">
    <property type="term" value="F:metal ion binding"/>
    <property type="evidence" value="ECO:0007669"/>
    <property type="project" value="UniProtKB-KW"/>
</dbReference>
<dbReference type="AlphaFoldDB" id="A0A4P9W009"/>
<evidence type="ECO:0000256" key="2">
    <source>
        <dbReference type="ARBA" id="ARBA00022670"/>
    </source>
</evidence>
<dbReference type="GO" id="GO:0051603">
    <property type="term" value="P:proteolysis involved in protein catabolic process"/>
    <property type="evidence" value="ECO:0007669"/>
    <property type="project" value="TreeGrafter"/>
</dbReference>
<dbReference type="Gene3D" id="3.40.630.10">
    <property type="entry name" value="Zn peptidases"/>
    <property type="match status" value="1"/>
</dbReference>
<dbReference type="InterPro" id="IPR002933">
    <property type="entry name" value="Peptidase_M20"/>
</dbReference>
<dbReference type="OrthoDB" id="3064516at2759"/>
<evidence type="ECO:0000256" key="4">
    <source>
        <dbReference type="ARBA" id="ARBA00022801"/>
    </source>
</evidence>
<evidence type="ECO:0000256" key="1">
    <source>
        <dbReference type="ARBA" id="ARBA00006247"/>
    </source>
</evidence>
<dbReference type="GO" id="GO:0004180">
    <property type="term" value="F:carboxypeptidase activity"/>
    <property type="evidence" value="ECO:0007669"/>
    <property type="project" value="TreeGrafter"/>
</dbReference>
<keyword evidence="8" id="KW-1185">Reference proteome</keyword>
<dbReference type="InterPro" id="IPR047177">
    <property type="entry name" value="Pept_M20A"/>
</dbReference>
<evidence type="ECO:0000256" key="6">
    <source>
        <dbReference type="SAM" id="MobiDB-lite"/>
    </source>
</evidence>
<name>A0A4P9W009_9FUNG</name>
<organism evidence="7 8">
    <name type="scientific">Blyttiomyces helicus</name>
    <dbReference type="NCBI Taxonomy" id="388810"/>
    <lineage>
        <taxon>Eukaryota</taxon>
        <taxon>Fungi</taxon>
        <taxon>Fungi incertae sedis</taxon>
        <taxon>Chytridiomycota</taxon>
        <taxon>Chytridiomycota incertae sedis</taxon>
        <taxon>Chytridiomycetes</taxon>
        <taxon>Chytridiomycetes incertae sedis</taxon>
        <taxon>Blyttiomyces</taxon>
    </lineage>
</organism>
<comment type="similarity">
    <text evidence="1">Belongs to the peptidase M20A family.</text>
</comment>
<evidence type="ECO:0000313" key="8">
    <source>
        <dbReference type="Proteomes" id="UP000269721"/>
    </source>
</evidence>
<keyword evidence="3" id="KW-0479">Metal-binding</keyword>
<dbReference type="PANTHER" id="PTHR45962:SF1">
    <property type="entry name" value="N-FATTY-ACYL-AMINO ACID SYNTHASE_HYDROLASE PM20D1"/>
    <property type="match status" value="1"/>
</dbReference>
<dbReference type="Pfam" id="PF01546">
    <property type="entry name" value="Peptidase_M20"/>
    <property type="match status" value="1"/>
</dbReference>
<keyword evidence="5" id="KW-0862">Zinc</keyword>
<gene>
    <name evidence="7" type="ORF">BDK51DRAFT_21840</name>
</gene>
<feature type="region of interest" description="Disordered" evidence="6">
    <location>
        <begin position="230"/>
        <end position="254"/>
    </location>
</feature>
<dbReference type="PANTHER" id="PTHR45962">
    <property type="entry name" value="N-FATTY-ACYL-AMINO ACID SYNTHASE/HYDROLASE PM20D1"/>
    <property type="match status" value="1"/>
</dbReference>
<dbReference type="SUPFAM" id="SSF53187">
    <property type="entry name" value="Zn-dependent exopeptidases"/>
    <property type="match status" value="1"/>
</dbReference>
<dbReference type="GO" id="GO:0000328">
    <property type="term" value="C:fungal-type vacuole lumen"/>
    <property type="evidence" value="ECO:0007669"/>
    <property type="project" value="TreeGrafter"/>
</dbReference>
<protein>
    <submittedName>
        <fullName evidence="7">Uncharacterized protein</fullName>
    </submittedName>
</protein>
<feature type="compositionally biased region" description="Basic and acidic residues" evidence="6">
    <location>
        <begin position="235"/>
        <end position="248"/>
    </location>
</feature>
<sequence length="254" mass="27973">MSHMDTVPVAEQTVSEWTHPPFSGTVDADRIWGRGSVDTKNTLIAQMEALELLLKRGFIPKRTVLLSYGFDEEISGEEGAKRIANFLLARYGPASMELIVDEGVGRTSKYNTPLALVGVQEKGYCDIQLTLTAPGGHSSIPPPHTSIGLLAHIITRIEANPHTPALPDQNPFLETLQCVAEWGGDQVDPWLKAALKRLDLFRDALVQKLYEREDTRFLISTSQAVDMIQGGTKGELGKARRRASESRRGGRIGR</sequence>
<dbReference type="Proteomes" id="UP000269721">
    <property type="component" value="Unassembled WGS sequence"/>
</dbReference>
<keyword evidence="4" id="KW-0378">Hydrolase</keyword>
<accession>A0A4P9W009</accession>
<reference evidence="8" key="1">
    <citation type="journal article" date="2018" name="Nat. Microbiol.">
        <title>Leveraging single-cell genomics to expand the fungal tree of life.</title>
        <authorList>
            <person name="Ahrendt S.R."/>
            <person name="Quandt C.A."/>
            <person name="Ciobanu D."/>
            <person name="Clum A."/>
            <person name="Salamov A."/>
            <person name="Andreopoulos B."/>
            <person name="Cheng J.F."/>
            <person name="Woyke T."/>
            <person name="Pelin A."/>
            <person name="Henrissat B."/>
            <person name="Reynolds N.K."/>
            <person name="Benny G.L."/>
            <person name="Smith M.E."/>
            <person name="James T.Y."/>
            <person name="Grigoriev I.V."/>
        </authorList>
    </citation>
    <scope>NUCLEOTIDE SEQUENCE [LARGE SCALE GENOMIC DNA]</scope>
</reference>
<dbReference type="EMBL" id="KZ999085">
    <property type="protein sequence ID" value="RKO85429.1"/>
    <property type="molecule type" value="Genomic_DNA"/>
</dbReference>
<evidence type="ECO:0000313" key="7">
    <source>
        <dbReference type="EMBL" id="RKO85429.1"/>
    </source>
</evidence>
<evidence type="ECO:0000256" key="5">
    <source>
        <dbReference type="ARBA" id="ARBA00022833"/>
    </source>
</evidence>
<evidence type="ECO:0000256" key="3">
    <source>
        <dbReference type="ARBA" id="ARBA00022723"/>
    </source>
</evidence>
<proteinExistence type="inferred from homology"/>
<keyword evidence="2" id="KW-0645">Protease</keyword>